<accession>A0ABY7G9T8</accession>
<keyword evidence="3" id="KW-1185">Reference proteome</keyword>
<evidence type="ECO:0000313" key="2">
    <source>
        <dbReference type="EMBL" id="WAR29871.1"/>
    </source>
</evidence>
<keyword evidence="1" id="KW-0472">Membrane</keyword>
<evidence type="ECO:0000313" key="3">
    <source>
        <dbReference type="Proteomes" id="UP001164746"/>
    </source>
</evidence>
<reference evidence="2" key="1">
    <citation type="submission" date="2022-11" db="EMBL/GenBank/DDBJ databases">
        <title>Centuries of genome instability and evolution in soft-shell clam transmissible cancer (bioRxiv).</title>
        <authorList>
            <person name="Hart S.F.M."/>
            <person name="Yonemitsu M.A."/>
            <person name="Giersch R.M."/>
            <person name="Beal B.F."/>
            <person name="Arriagada G."/>
            <person name="Davis B.W."/>
            <person name="Ostrander E.A."/>
            <person name="Goff S.P."/>
            <person name="Metzger M.J."/>
        </authorList>
    </citation>
    <scope>NUCLEOTIDE SEQUENCE</scope>
    <source>
        <strain evidence="2">MELC-2E11</strain>
        <tissue evidence="2">Siphon/mantle</tissue>
    </source>
</reference>
<protein>
    <submittedName>
        <fullName evidence="2">Uncharacterized protein</fullName>
    </submittedName>
</protein>
<keyword evidence="1" id="KW-1133">Transmembrane helix</keyword>
<dbReference type="Proteomes" id="UP001164746">
    <property type="component" value="Chromosome 16"/>
</dbReference>
<organism evidence="2 3">
    <name type="scientific">Mya arenaria</name>
    <name type="common">Soft-shell clam</name>
    <dbReference type="NCBI Taxonomy" id="6604"/>
    <lineage>
        <taxon>Eukaryota</taxon>
        <taxon>Metazoa</taxon>
        <taxon>Spiralia</taxon>
        <taxon>Lophotrochozoa</taxon>
        <taxon>Mollusca</taxon>
        <taxon>Bivalvia</taxon>
        <taxon>Autobranchia</taxon>
        <taxon>Heteroconchia</taxon>
        <taxon>Euheterodonta</taxon>
        <taxon>Imparidentia</taxon>
        <taxon>Neoheterodontei</taxon>
        <taxon>Myida</taxon>
        <taxon>Myoidea</taxon>
        <taxon>Myidae</taxon>
        <taxon>Mya</taxon>
    </lineage>
</organism>
<name>A0ABY7G9T8_MYAAR</name>
<gene>
    <name evidence="2" type="ORF">MAR_003439</name>
</gene>
<feature type="non-terminal residue" evidence="2">
    <location>
        <position position="345"/>
    </location>
</feature>
<keyword evidence="1" id="KW-0812">Transmembrane</keyword>
<proteinExistence type="predicted"/>
<evidence type="ECO:0000256" key="1">
    <source>
        <dbReference type="SAM" id="Phobius"/>
    </source>
</evidence>
<feature type="transmembrane region" description="Helical" evidence="1">
    <location>
        <begin position="321"/>
        <end position="343"/>
    </location>
</feature>
<dbReference type="EMBL" id="CP111027">
    <property type="protein sequence ID" value="WAR29871.1"/>
    <property type="molecule type" value="Genomic_DNA"/>
</dbReference>
<sequence length="345" mass="38372">MNQINCVIVTILYCFGVTEKGQGVFVSQSETKWDQSGCTLAEPDIICSDNGSCIVENGLEFHKNTNIPDNGIWIGFSKTWISYTYVGCNKVNVEPEYSVSTLGECRRKTGCQTFGIRNSTVGLRCKCASYSQVHSGTCRRKCEDADQYPCGDNTDTKMFSIYMVENVPPSSFSQNIRRNCLLFNYGRDFYWESCSLSTTPSLLCSDTNLSDQNQMAQINPTSNAKWAVAVDNCFFGKHFPAAIQSIKNAQFTYQNAQDYWTGIIKTESIISGTYMLDNNINPPVTNAYLEKINHIVYVRFANKNESRKSLCAGGKGSTKGLAAGLSVSLALLFIVMISVLLFLKR</sequence>